<evidence type="ECO:0000313" key="2">
    <source>
        <dbReference type="Proteomes" id="UP000070224"/>
    </source>
</evidence>
<reference evidence="2" key="1">
    <citation type="submission" date="2016-01" db="EMBL/GenBank/DDBJ databases">
        <authorList>
            <person name="Mitreva M."/>
            <person name="Pepin K.H."/>
            <person name="Mihindukulasuriya K.A."/>
            <person name="Fulton R."/>
            <person name="Fronick C."/>
            <person name="O'Laughlin M."/>
            <person name="Miner T."/>
            <person name="Herter B."/>
            <person name="Rosa B.A."/>
            <person name="Cordes M."/>
            <person name="Tomlinson C."/>
            <person name="Wollam A."/>
            <person name="Palsikar V.B."/>
            <person name="Mardis E.R."/>
            <person name="Wilson R.K."/>
        </authorList>
    </citation>
    <scope>NUCLEOTIDE SEQUENCE [LARGE SCALE GENOMIC DNA]</scope>
    <source>
        <strain evidence="2">KA00683</strain>
    </source>
</reference>
<name>A0A134B5N9_9PORP</name>
<protein>
    <submittedName>
        <fullName evidence="1">Uncharacterized protein</fullName>
    </submittedName>
</protein>
<gene>
    <name evidence="1" type="ORF">HMPREF3185_01456</name>
</gene>
<dbReference type="PATRIC" id="fig|322095.3.peg.1436"/>
<dbReference type="EMBL" id="LSDK01000095">
    <property type="protein sequence ID" value="KXB75259.1"/>
    <property type="molecule type" value="Genomic_DNA"/>
</dbReference>
<proteinExistence type="predicted"/>
<accession>A0A134B5N9</accession>
<dbReference type="STRING" id="322095.HMPREF3185_01456"/>
<dbReference type="AlphaFoldDB" id="A0A134B5N9"/>
<comment type="caution">
    <text evidence="1">The sequence shown here is derived from an EMBL/GenBank/DDBJ whole genome shotgun (WGS) entry which is preliminary data.</text>
</comment>
<evidence type="ECO:0000313" key="1">
    <source>
        <dbReference type="EMBL" id="KXB75259.1"/>
    </source>
</evidence>
<keyword evidence="2" id="KW-1185">Reference proteome</keyword>
<organism evidence="1 2">
    <name type="scientific">Porphyromonas somerae</name>
    <dbReference type="NCBI Taxonomy" id="322095"/>
    <lineage>
        <taxon>Bacteria</taxon>
        <taxon>Pseudomonadati</taxon>
        <taxon>Bacteroidota</taxon>
        <taxon>Bacteroidia</taxon>
        <taxon>Bacteroidales</taxon>
        <taxon>Porphyromonadaceae</taxon>
        <taxon>Porphyromonas</taxon>
    </lineage>
</organism>
<dbReference type="Proteomes" id="UP000070224">
    <property type="component" value="Unassembled WGS sequence"/>
</dbReference>
<sequence length="52" mass="6078">MKLGKSRHKQLLVRIRMNSALKPNDYWSLLRPILVAGLTYIGRHTKLYRSPS</sequence>